<gene>
    <name evidence="2" type="ORF">QSP1433_LOCUS14404</name>
    <name evidence="3" type="ORF">QSP1433_LOCUS14405</name>
</gene>
<feature type="domain" description="Beta-lactamase-related" evidence="1">
    <location>
        <begin position="13"/>
        <end position="379"/>
    </location>
</feature>
<dbReference type="EMBL" id="HBHK01022796">
    <property type="protein sequence ID" value="CAD9700929.1"/>
    <property type="molecule type" value="Transcribed_RNA"/>
</dbReference>
<evidence type="ECO:0000259" key="1">
    <source>
        <dbReference type="Pfam" id="PF00144"/>
    </source>
</evidence>
<accession>A0A7S2SJB2</accession>
<evidence type="ECO:0000313" key="3">
    <source>
        <dbReference type="EMBL" id="CAD9700931.1"/>
    </source>
</evidence>
<dbReference type="InterPro" id="IPR012338">
    <property type="entry name" value="Beta-lactam/transpept-like"/>
</dbReference>
<sequence>MDTSAQERALQGWLKGLVDNLELPCCYMALYKGDKCVFKGGAGNGVDGRAVSEHSRFHLYSMTKPIVSVAAMILVEKGKLDLQDPIYKFLGDKWKKENQRVLGGSGLVPCEHNITVKMLLNHTSGIGYPFLYPKQNEHVSKALERDAATTNKEETAEEVTDRISTNILFSQPGSKFTYGHSTDVLARLIEVLSGETIEHFLKSHIFDRIGMRHTGYAHDSIVPQVSGKAWGKGKRKPYPVPVKKLGGTGLVGTVEDYALFARMILNGGQLDGVRIISKETVSKMTRNQLPLNQQLGEVALYQFPPNLPLPIANFSGSEFGLGFRICKDQQLSGELAPAGTLDWCGLGGTTFFIDPTNSIVCIFLTNVLAPKTAKQYWRQLQELVYNT</sequence>
<proteinExistence type="predicted"/>
<organism evidence="3">
    <name type="scientific">Mucochytrium quahogii</name>
    <dbReference type="NCBI Taxonomy" id="96639"/>
    <lineage>
        <taxon>Eukaryota</taxon>
        <taxon>Sar</taxon>
        <taxon>Stramenopiles</taxon>
        <taxon>Bigyra</taxon>
        <taxon>Labyrinthulomycetes</taxon>
        <taxon>Thraustochytrida</taxon>
        <taxon>Thraustochytriidae</taxon>
        <taxon>Mucochytrium</taxon>
    </lineage>
</organism>
<protein>
    <recommendedName>
        <fullName evidence="1">Beta-lactamase-related domain-containing protein</fullName>
    </recommendedName>
</protein>
<dbReference type="InterPro" id="IPR001466">
    <property type="entry name" value="Beta-lactam-related"/>
</dbReference>
<name>A0A7S2SJB2_9STRA</name>
<evidence type="ECO:0000313" key="2">
    <source>
        <dbReference type="EMBL" id="CAD9700929.1"/>
    </source>
</evidence>
<dbReference type="AlphaFoldDB" id="A0A7S2SJB2"/>
<dbReference type="PANTHER" id="PTHR43283">
    <property type="entry name" value="BETA-LACTAMASE-RELATED"/>
    <property type="match status" value="1"/>
</dbReference>
<dbReference type="SUPFAM" id="SSF56601">
    <property type="entry name" value="beta-lactamase/transpeptidase-like"/>
    <property type="match status" value="1"/>
</dbReference>
<dbReference type="EMBL" id="HBHK01022797">
    <property type="protein sequence ID" value="CAD9700931.1"/>
    <property type="molecule type" value="Transcribed_RNA"/>
</dbReference>
<dbReference type="Pfam" id="PF00144">
    <property type="entry name" value="Beta-lactamase"/>
    <property type="match status" value="1"/>
</dbReference>
<dbReference type="PANTHER" id="PTHR43283:SF3">
    <property type="entry name" value="BETA-LACTAMASE FAMILY PROTEIN (AFU_ORTHOLOGUE AFUA_5G07500)"/>
    <property type="match status" value="1"/>
</dbReference>
<dbReference type="InterPro" id="IPR050789">
    <property type="entry name" value="Diverse_Enzym_Activities"/>
</dbReference>
<dbReference type="Gene3D" id="3.40.710.10">
    <property type="entry name" value="DD-peptidase/beta-lactamase superfamily"/>
    <property type="match status" value="1"/>
</dbReference>
<reference evidence="3" key="1">
    <citation type="submission" date="2021-01" db="EMBL/GenBank/DDBJ databases">
        <authorList>
            <person name="Corre E."/>
            <person name="Pelletier E."/>
            <person name="Niang G."/>
            <person name="Scheremetjew M."/>
            <person name="Finn R."/>
            <person name="Kale V."/>
            <person name="Holt S."/>
            <person name="Cochrane G."/>
            <person name="Meng A."/>
            <person name="Brown T."/>
            <person name="Cohen L."/>
        </authorList>
    </citation>
    <scope>NUCLEOTIDE SEQUENCE</scope>
    <source>
        <strain evidence="3">NY070348D</strain>
    </source>
</reference>